<evidence type="ECO:0000259" key="1">
    <source>
        <dbReference type="PROSITE" id="PS51480"/>
    </source>
</evidence>
<keyword evidence="3" id="KW-1185">Reference proteome</keyword>
<evidence type="ECO:0000313" key="3">
    <source>
        <dbReference type="Proteomes" id="UP000319746"/>
    </source>
</evidence>
<dbReference type="GO" id="GO:0004371">
    <property type="term" value="F:glycerone kinase activity"/>
    <property type="evidence" value="ECO:0007669"/>
    <property type="project" value="InterPro"/>
</dbReference>
<evidence type="ECO:0000313" key="2">
    <source>
        <dbReference type="EMBL" id="TQL72407.1"/>
    </source>
</evidence>
<feature type="domain" description="DhaL" evidence="1">
    <location>
        <begin position="21"/>
        <end position="225"/>
    </location>
</feature>
<dbReference type="InterPro" id="IPR050270">
    <property type="entry name" value="DegV_domain_contain"/>
</dbReference>
<dbReference type="GO" id="GO:0006071">
    <property type="term" value="P:glycerol metabolic process"/>
    <property type="evidence" value="ECO:0007669"/>
    <property type="project" value="InterPro"/>
</dbReference>
<reference evidence="2 3" key="1">
    <citation type="submission" date="2019-06" db="EMBL/GenBank/DDBJ databases">
        <title>Sequencing the genomes of 1000 actinobacteria strains.</title>
        <authorList>
            <person name="Klenk H.-P."/>
        </authorList>
    </citation>
    <scope>NUCLEOTIDE SEQUENCE [LARGE SCALE GENOMIC DNA]</scope>
    <source>
        <strain evidence="2 3">DSM 24083</strain>
    </source>
</reference>
<dbReference type="Pfam" id="PF02734">
    <property type="entry name" value="Dak2"/>
    <property type="match status" value="1"/>
</dbReference>
<dbReference type="InterPro" id="IPR004007">
    <property type="entry name" value="DhaL_dom"/>
</dbReference>
<dbReference type="SUPFAM" id="SSF101473">
    <property type="entry name" value="DhaL-like"/>
    <property type="match status" value="1"/>
</dbReference>
<comment type="caution">
    <text evidence="2">The sequence shown here is derived from an EMBL/GenBank/DDBJ whole genome shotgun (WGS) entry which is preliminary data.</text>
</comment>
<organism evidence="2 3">
    <name type="scientific">Enteractinococcus coprophilus</name>
    <dbReference type="NCBI Taxonomy" id="1027633"/>
    <lineage>
        <taxon>Bacteria</taxon>
        <taxon>Bacillati</taxon>
        <taxon>Actinomycetota</taxon>
        <taxon>Actinomycetes</taxon>
        <taxon>Micrococcales</taxon>
        <taxon>Micrococcaceae</taxon>
    </lineage>
</organism>
<dbReference type="PROSITE" id="PS51480">
    <property type="entry name" value="DHAL"/>
    <property type="match status" value="1"/>
</dbReference>
<dbReference type="Gene3D" id="1.25.40.340">
    <property type="match status" value="1"/>
</dbReference>
<gene>
    <name evidence="2" type="ORF">FB556_1057</name>
</gene>
<accession>A0A543AIJ5</accession>
<proteinExistence type="predicted"/>
<protein>
    <recommendedName>
        <fullName evidence="1">DhaL domain-containing protein</fullName>
    </recommendedName>
</protein>
<dbReference type="EMBL" id="VFOU01000002">
    <property type="protein sequence ID" value="TQL72407.1"/>
    <property type="molecule type" value="Genomic_DNA"/>
</dbReference>
<dbReference type="Pfam" id="PF21645">
    <property type="entry name" value="FakA-like_M"/>
    <property type="match status" value="1"/>
</dbReference>
<dbReference type="PANTHER" id="PTHR33434">
    <property type="entry name" value="DEGV DOMAIN-CONTAINING PROTEIN DR_1986-RELATED"/>
    <property type="match status" value="1"/>
</dbReference>
<dbReference type="RefSeq" id="WP_246057223.1">
    <property type="nucleotide sequence ID" value="NZ_BAABAN010000018.1"/>
</dbReference>
<name>A0A543AIJ5_9MICC</name>
<sequence>MTEVTQPPLATGAHNDHGSAKLIFNWLKLAESALGNNSDRLNAINIFPVPDGDTGSNLYHTVAAATRALEDVDANASAGTALATAATAALDHAQGNSGTLIAVMLNALAEPLTKGPRLTAPLLALGLQRASAAAWAALSDPQEGTMLTILDTAAATAANFRASITHQPEDSQNSRKTLGEMTSRIVETVWLAVEETENQLAQLSEAQVVDAGATGLLLVFDSLRATVQGQSLDPEILESIHGFHVAHPHVHQGMEVAEAYEIMCSLQLTPLDAATLRIGLNEIGNSVIMSPINTIEDDEGRIRWRVHVHVAEPDDAMRLIQPLGETENLAITPLHTGNNVDVSCQPITEAQHREP</sequence>
<dbReference type="SMART" id="SM01120">
    <property type="entry name" value="Dak2"/>
    <property type="match status" value="1"/>
</dbReference>
<dbReference type="InterPro" id="IPR036117">
    <property type="entry name" value="DhaL_dom_sf"/>
</dbReference>
<dbReference type="PANTHER" id="PTHR33434:SF4">
    <property type="entry name" value="PHOSPHATASE PROTEIN"/>
    <property type="match status" value="1"/>
</dbReference>
<dbReference type="Proteomes" id="UP000319746">
    <property type="component" value="Unassembled WGS sequence"/>
</dbReference>
<dbReference type="AlphaFoldDB" id="A0A543AIJ5"/>
<dbReference type="InterPro" id="IPR048394">
    <property type="entry name" value="FakA-like_M"/>
</dbReference>